<dbReference type="PANTHER" id="PTHR43265">
    <property type="entry name" value="ESTERASE ESTD"/>
    <property type="match status" value="1"/>
</dbReference>
<protein>
    <submittedName>
        <fullName evidence="2">Alpha/beta hydrolase</fullName>
    </submittedName>
</protein>
<dbReference type="Proteomes" id="UP000867740">
    <property type="component" value="Unassembled WGS sequence"/>
</dbReference>
<organism evidence="2 3">
    <name type="scientific">Kluyvera intermedia</name>
    <name type="common">Enterobacter intermedius</name>
    <dbReference type="NCBI Taxonomy" id="61648"/>
    <lineage>
        <taxon>Bacteria</taxon>
        <taxon>Pseudomonadati</taxon>
        <taxon>Pseudomonadota</taxon>
        <taxon>Gammaproteobacteria</taxon>
        <taxon>Enterobacterales</taxon>
        <taxon>Enterobacteriaceae</taxon>
        <taxon>Kluyvera</taxon>
    </lineage>
</organism>
<reference evidence="2" key="2">
    <citation type="submission" date="2020-10" db="EMBL/GenBank/DDBJ databases">
        <authorList>
            <consortium name="NCBI Pathogen Detection Project"/>
        </authorList>
    </citation>
    <scope>NUCLEOTIDE SEQUENCE</scope>
    <source>
        <strain evidence="2">CAVp300</strain>
    </source>
</reference>
<name>A0A9P3TAH6_KLUIN</name>
<proteinExistence type="predicted"/>
<dbReference type="SUPFAM" id="SSF53474">
    <property type="entry name" value="alpha/beta-Hydrolases"/>
    <property type="match status" value="1"/>
</dbReference>
<keyword evidence="2" id="KW-0378">Hydrolase</keyword>
<dbReference type="Pfam" id="PF12697">
    <property type="entry name" value="Abhydrolase_6"/>
    <property type="match status" value="1"/>
</dbReference>
<evidence type="ECO:0000259" key="1">
    <source>
        <dbReference type="Pfam" id="PF12697"/>
    </source>
</evidence>
<sequence length="310" mass="33524">MAHLAMHNTLYETLLEAPGPQGSLKGTLLRPCPKPEHVILIIPGSGPTDRDGNNPLGVNASTYRLMAENLALKGIATLRVDKRGMFASSAAVTDANAVTINDYVDDVCSWITVLKQQLETPCIWLLGHSEGGIVALAAAQEPDVCGLMLVATPSRPLGEVLREQLKANPDNAILLDDAFFVINELEQGRRVDVQNMHFAVQNLFYPAVQGFLINIFSFNPAHLIARMPKPVLVLQGQRDLQVPEHDARQLKSANPNATLVLLPNVNHVLKAVNSDDRGENSAAYTNASLPLAAGVVDAIAQFLTHNAIHH</sequence>
<dbReference type="Gene3D" id="3.40.50.1820">
    <property type="entry name" value="alpha/beta hydrolase"/>
    <property type="match status" value="1"/>
</dbReference>
<dbReference type="InterPro" id="IPR000073">
    <property type="entry name" value="AB_hydrolase_1"/>
</dbReference>
<dbReference type="EMBL" id="DACSUM010000029">
    <property type="protein sequence ID" value="HAT3583083.1"/>
    <property type="molecule type" value="Genomic_DNA"/>
</dbReference>
<evidence type="ECO:0000313" key="3">
    <source>
        <dbReference type="Proteomes" id="UP000867740"/>
    </source>
</evidence>
<comment type="caution">
    <text evidence="2">The sequence shown here is derived from an EMBL/GenBank/DDBJ whole genome shotgun (WGS) entry which is preliminary data.</text>
</comment>
<dbReference type="GO" id="GO:0052689">
    <property type="term" value="F:carboxylic ester hydrolase activity"/>
    <property type="evidence" value="ECO:0007669"/>
    <property type="project" value="TreeGrafter"/>
</dbReference>
<evidence type="ECO:0000313" key="2">
    <source>
        <dbReference type="EMBL" id="HAT3583083.1"/>
    </source>
</evidence>
<gene>
    <name evidence="2" type="ORF">I8531_003413</name>
</gene>
<dbReference type="InterPro" id="IPR029058">
    <property type="entry name" value="AB_hydrolase_fold"/>
</dbReference>
<dbReference type="PANTHER" id="PTHR43265:SF1">
    <property type="entry name" value="ESTERASE ESTD"/>
    <property type="match status" value="1"/>
</dbReference>
<reference evidence="2" key="1">
    <citation type="journal article" date="2018" name="Genome Biol.">
        <title>SKESA: strategic k-mer extension for scrupulous assemblies.</title>
        <authorList>
            <person name="Souvorov A."/>
            <person name="Agarwala R."/>
            <person name="Lipman D.J."/>
        </authorList>
    </citation>
    <scope>NUCLEOTIDE SEQUENCE</scope>
    <source>
        <strain evidence="2">CAVp300</strain>
    </source>
</reference>
<accession>A0A9P3TAH6</accession>
<dbReference type="InterPro" id="IPR053145">
    <property type="entry name" value="AB_hydrolase_Est10"/>
</dbReference>
<dbReference type="AlphaFoldDB" id="A0A9P3TAH6"/>
<feature type="domain" description="AB hydrolase-1" evidence="1">
    <location>
        <begin position="39"/>
        <end position="268"/>
    </location>
</feature>